<sequence length="37" mass="4229">MPMDWIWFSGSASKSVLGQSSVCRIRRESSTVKKVRK</sequence>
<accession>A0A0F6IBK8</accession>
<evidence type="ECO:0000313" key="2">
    <source>
        <dbReference type="Proteomes" id="UP000012164"/>
    </source>
</evidence>
<organism evidence="1 2">
    <name type="scientific">Leptospira interrogans str. FPW1039</name>
    <dbReference type="NCBI Taxonomy" id="1193040"/>
    <lineage>
        <taxon>Bacteria</taxon>
        <taxon>Pseudomonadati</taxon>
        <taxon>Spirochaetota</taxon>
        <taxon>Spirochaetia</taxon>
        <taxon>Leptospirales</taxon>
        <taxon>Leptospiraceae</taxon>
        <taxon>Leptospira</taxon>
    </lineage>
</organism>
<evidence type="ECO:0000313" key="1">
    <source>
        <dbReference type="EMBL" id="EMJ35433.1"/>
    </source>
</evidence>
<dbReference type="Proteomes" id="UP000012164">
    <property type="component" value="Unassembled WGS sequence"/>
</dbReference>
<reference evidence="1 2" key="1">
    <citation type="submission" date="2013-01" db="EMBL/GenBank/DDBJ databases">
        <authorList>
            <person name="Harkins D.M."/>
            <person name="Durkin A.S."/>
            <person name="Brinkac L.M."/>
            <person name="Haft D.H."/>
            <person name="Selengut J.D."/>
            <person name="Sanka R."/>
            <person name="DePew J."/>
            <person name="Purushe J."/>
            <person name="Peacock S.J."/>
            <person name="Thaipadungpanit J."/>
            <person name="Wuthiekanun V.W."/>
            <person name="Day N.P."/>
            <person name="Vinetz J.M."/>
            <person name="Sutton G.G."/>
            <person name="Nierman W.C."/>
            <person name="Fouts D.E."/>
        </authorList>
    </citation>
    <scope>NUCLEOTIDE SEQUENCE [LARGE SCALE GENOMIC DNA]</scope>
    <source>
        <strain evidence="1 2">FPW1039</strain>
    </source>
</reference>
<protein>
    <submittedName>
        <fullName evidence="1">Uncharacterized protein</fullName>
    </submittedName>
</protein>
<dbReference type="AlphaFoldDB" id="A0A0F6IBK8"/>
<name>A0A0F6IBK8_LEPIR</name>
<proteinExistence type="predicted"/>
<dbReference type="EMBL" id="AKWR02000171">
    <property type="protein sequence ID" value="EMJ35433.1"/>
    <property type="molecule type" value="Genomic_DNA"/>
</dbReference>
<comment type="caution">
    <text evidence="1">The sequence shown here is derived from an EMBL/GenBank/DDBJ whole genome shotgun (WGS) entry which is preliminary data.</text>
</comment>
<gene>
    <name evidence="1" type="ORF">LEP1GSC079_4684</name>
</gene>